<dbReference type="RefSeq" id="WP_107935704.1">
    <property type="nucleotide sequence ID" value="NZ_CP085009.1"/>
</dbReference>
<keyword evidence="1" id="KW-1133">Transmembrane helix</keyword>
<keyword evidence="1" id="KW-0472">Membrane</keyword>
<reference evidence="2 3" key="1">
    <citation type="submission" date="2018-06" db="EMBL/GenBank/DDBJ databases">
        <title>Genomic Encyclopedia of Archaeal and Bacterial Type Strains, Phase II (KMG-II): from individual species to whole genera.</title>
        <authorList>
            <person name="Goeker M."/>
        </authorList>
    </citation>
    <scope>NUCLEOTIDE SEQUENCE [LARGE SCALE GENOMIC DNA]</scope>
    <source>
        <strain evidence="2 3">KACC 16626</strain>
    </source>
</reference>
<protein>
    <submittedName>
        <fullName evidence="2">Uncharacterized protein</fullName>
    </submittedName>
</protein>
<comment type="caution">
    <text evidence="2">The sequence shown here is derived from an EMBL/GenBank/DDBJ whole genome shotgun (WGS) entry which is preliminary data.</text>
</comment>
<evidence type="ECO:0000313" key="2">
    <source>
        <dbReference type="EMBL" id="PYF05263.1"/>
    </source>
</evidence>
<gene>
    <name evidence="2" type="ORF">BJ095_11882</name>
</gene>
<proteinExistence type="predicted"/>
<keyword evidence="1" id="KW-0812">Transmembrane</keyword>
<evidence type="ECO:0000313" key="3">
    <source>
        <dbReference type="Proteomes" id="UP000247416"/>
    </source>
</evidence>
<feature type="transmembrane region" description="Helical" evidence="1">
    <location>
        <begin position="5"/>
        <end position="22"/>
    </location>
</feature>
<feature type="transmembrane region" description="Helical" evidence="1">
    <location>
        <begin position="28"/>
        <end position="46"/>
    </location>
</feature>
<keyword evidence="3" id="KW-1185">Reference proteome</keyword>
<dbReference type="AlphaFoldDB" id="A0A318TLD8"/>
<dbReference type="EMBL" id="QJTJ01000018">
    <property type="protein sequence ID" value="PYF05263.1"/>
    <property type="molecule type" value="Genomic_DNA"/>
</dbReference>
<sequence length="83" mass="9006">MTVNIIIPSFALLLFMMGIWMGSMVDPLFGLLAILGGLLLGLSTSFKTGIVSNKKTRLLLLASFVFLLGLMSLAYLVIIQMVI</sequence>
<accession>A0A318TLD8</accession>
<feature type="transmembrane region" description="Helical" evidence="1">
    <location>
        <begin position="58"/>
        <end position="82"/>
    </location>
</feature>
<organism evidence="2 3">
    <name type="scientific">Ureibacillus chungkukjangi</name>
    <dbReference type="NCBI Taxonomy" id="1202712"/>
    <lineage>
        <taxon>Bacteria</taxon>
        <taxon>Bacillati</taxon>
        <taxon>Bacillota</taxon>
        <taxon>Bacilli</taxon>
        <taxon>Bacillales</taxon>
        <taxon>Caryophanaceae</taxon>
        <taxon>Ureibacillus</taxon>
    </lineage>
</organism>
<dbReference type="Proteomes" id="UP000247416">
    <property type="component" value="Unassembled WGS sequence"/>
</dbReference>
<evidence type="ECO:0000256" key="1">
    <source>
        <dbReference type="SAM" id="Phobius"/>
    </source>
</evidence>
<name>A0A318TLD8_9BACL</name>